<name>A0A840VGZ1_9BACT</name>
<feature type="binding site" evidence="9">
    <location>
        <begin position="6"/>
        <end position="14"/>
    </location>
    <ligand>
        <name>ATP</name>
        <dbReference type="ChEBI" id="CHEBI:30616"/>
    </ligand>
</feature>
<feature type="domain" description="Arginosuccinate synthase-like N-terminal" evidence="10">
    <location>
        <begin position="2"/>
        <end position="167"/>
    </location>
</feature>
<evidence type="ECO:0000313" key="12">
    <source>
        <dbReference type="EMBL" id="MBB5353089.1"/>
    </source>
</evidence>
<feature type="binding site" evidence="9">
    <location>
        <position position="114"/>
    </location>
    <ligand>
        <name>ATP</name>
        <dbReference type="ChEBI" id="CHEBI:30616"/>
    </ligand>
</feature>
<feature type="binding site" evidence="9">
    <location>
        <position position="288"/>
    </location>
    <ligand>
        <name>L-citrulline</name>
        <dbReference type="ChEBI" id="CHEBI:57743"/>
    </ligand>
</feature>
<dbReference type="InterPro" id="IPR001518">
    <property type="entry name" value="Arginosuc_synth"/>
</dbReference>
<dbReference type="PANTHER" id="PTHR11587">
    <property type="entry name" value="ARGININOSUCCINATE SYNTHASE"/>
    <property type="match status" value="1"/>
</dbReference>
<dbReference type="CDD" id="cd01999">
    <property type="entry name" value="ASS"/>
    <property type="match status" value="1"/>
</dbReference>
<comment type="caution">
    <text evidence="9">Lacks conserved residue(s) required for the propagation of feature annotation.</text>
</comment>
<dbReference type="InterPro" id="IPR018223">
    <property type="entry name" value="Arginosuc_synth_CS"/>
</dbReference>
<keyword evidence="9" id="KW-0963">Cytoplasm</keyword>
<dbReference type="GO" id="GO:0006526">
    <property type="term" value="P:L-arginine biosynthetic process"/>
    <property type="evidence" value="ECO:0007669"/>
    <property type="project" value="UniProtKB-UniRule"/>
</dbReference>
<dbReference type="SUPFAM" id="SSF69864">
    <property type="entry name" value="Argininosuccinate synthetase, C-terminal domain"/>
    <property type="match status" value="1"/>
</dbReference>
<dbReference type="NCBIfam" id="NF001770">
    <property type="entry name" value="PRK00509.1"/>
    <property type="match status" value="1"/>
</dbReference>
<comment type="similarity">
    <text evidence="9">Belongs to the argininosuccinate synthase family. Type 1 subfamily.</text>
</comment>
<dbReference type="PROSITE" id="PS00564">
    <property type="entry name" value="ARGININOSUCCIN_SYN_1"/>
    <property type="match status" value="1"/>
</dbReference>
<feature type="binding site" evidence="9">
    <location>
        <position position="120"/>
    </location>
    <ligand>
        <name>L-citrulline</name>
        <dbReference type="ChEBI" id="CHEBI:57743"/>
    </ligand>
</feature>
<proteinExistence type="inferred from homology"/>
<dbReference type="InterPro" id="IPR024074">
    <property type="entry name" value="AS_cat/multimer_dom_body"/>
</dbReference>
<feature type="binding site" evidence="9">
    <location>
        <position position="116"/>
    </location>
    <ligand>
        <name>L-aspartate</name>
        <dbReference type="ChEBI" id="CHEBI:29991"/>
    </ligand>
</feature>
<dbReference type="Pfam" id="PF00764">
    <property type="entry name" value="Arginosuc_synth"/>
    <property type="match status" value="1"/>
</dbReference>
<evidence type="ECO:0000259" key="11">
    <source>
        <dbReference type="Pfam" id="PF20979"/>
    </source>
</evidence>
<dbReference type="HAMAP" id="MF_00005">
    <property type="entry name" value="Arg_succ_synth_type1"/>
    <property type="match status" value="1"/>
</dbReference>
<reference evidence="12 13" key="1">
    <citation type="submission" date="2020-08" db="EMBL/GenBank/DDBJ databases">
        <title>Genomic Encyclopedia of Type Strains, Phase IV (KMG-IV): sequencing the most valuable type-strain genomes for metagenomic binning, comparative biology and taxonomic classification.</title>
        <authorList>
            <person name="Goeker M."/>
        </authorList>
    </citation>
    <scope>NUCLEOTIDE SEQUENCE [LARGE SCALE GENOMIC DNA]</scope>
    <source>
        <strain evidence="12 13">YC6886</strain>
    </source>
</reference>
<accession>A0A840VGZ1</accession>
<comment type="pathway">
    <text evidence="1 9">Amino-acid biosynthesis; L-arginine biosynthesis; L-arginine from L-ornithine and carbamoyl phosphate: step 2/3.</text>
</comment>
<feature type="binding site" evidence="9">
    <location>
        <position position="89"/>
    </location>
    <ligand>
        <name>L-citrulline</name>
        <dbReference type="ChEBI" id="CHEBI:57743"/>
    </ligand>
</feature>
<feature type="binding site" evidence="9">
    <location>
        <position position="300"/>
    </location>
    <ligand>
        <name>L-citrulline</name>
        <dbReference type="ChEBI" id="CHEBI:57743"/>
    </ligand>
</feature>
<keyword evidence="6 9" id="KW-0028">Amino-acid biosynthesis</keyword>
<evidence type="ECO:0000256" key="5">
    <source>
        <dbReference type="ARBA" id="ARBA00022598"/>
    </source>
</evidence>
<keyword evidence="7 9" id="KW-0547">Nucleotide-binding</keyword>
<gene>
    <name evidence="9" type="primary">argG</name>
    <name evidence="12" type="ORF">HNR46_003342</name>
</gene>
<dbReference type="InterPro" id="IPR014729">
    <property type="entry name" value="Rossmann-like_a/b/a_fold"/>
</dbReference>
<dbReference type="GO" id="GO:0004055">
    <property type="term" value="F:argininosuccinate synthase activity"/>
    <property type="evidence" value="ECO:0007669"/>
    <property type="project" value="UniProtKB-UniRule"/>
</dbReference>
<feature type="domain" description="Arginosuccinate synthase C-terminal" evidence="11">
    <location>
        <begin position="176"/>
        <end position="421"/>
    </location>
</feature>
<keyword evidence="13" id="KW-1185">Reference proteome</keyword>
<dbReference type="GO" id="GO:0000053">
    <property type="term" value="P:argininosuccinate metabolic process"/>
    <property type="evidence" value="ECO:0007669"/>
    <property type="project" value="TreeGrafter"/>
</dbReference>
<comment type="subunit">
    <text evidence="2 9">Homotetramer.</text>
</comment>
<keyword evidence="4 9" id="KW-0055">Arginine biosynthesis</keyword>
<dbReference type="GO" id="GO:0000050">
    <property type="term" value="P:urea cycle"/>
    <property type="evidence" value="ECO:0007669"/>
    <property type="project" value="TreeGrafter"/>
</dbReference>
<dbReference type="FunFam" id="3.90.1260.10:FF:000007">
    <property type="entry name" value="Argininosuccinate synthase"/>
    <property type="match status" value="1"/>
</dbReference>
<organism evidence="12 13">
    <name type="scientific">Haloferula luteola</name>
    <dbReference type="NCBI Taxonomy" id="595692"/>
    <lineage>
        <taxon>Bacteria</taxon>
        <taxon>Pseudomonadati</taxon>
        <taxon>Verrucomicrobiota</taxon>
        <taxon>Verrucomicrobiia</taxon>
        <taxon>Verrucomicrobiales</taxon>
        <taxon>Verrucomicrobiaceae</taxon>
        <taxon>Haloferula</taxon>
    </lineage>
</organism>
<dbReference type="PANTHER" id="PTHR11587:SF2">
    <property type="entry name" value="ARGININOSUCCINATE SYNTHASE"/>
    <property type="match status" value="1"/>
</dbReference>
<evidence type="ECO:0000313" key="13">
    <source>
        <dbReference type="Proteomes" id="UP000557717"/>
    </source>
</evidence>
<dbReference type="RefSeq" id="WP_184020654.1">
    <property type="nucleotide sequence ID" value="NZ_JACHFD010000020.1"/>
</dbReference>
<evidence type="ECO:0000256" key="2">
    <source>
        <dbReference type="ARBA" id="ARBA00011881"/>
    </source>
</evidence>
<dbReference type="Gene3D" id="3.90.1260.10">
    <property type="entry name" value="Argininosuccinate synthetase, chain A, domain 2"/>
    <property type="match status" value="1"/>
</dbReference>
<feature type="binding site" evidence="9">
    <location>
        <position position="177"/>
    </location>
    <ligand>
        <name>L-citrulline</name>
        <dbReference type="ChEBI" id="CHEBI:57743"/>
    </ligand>
</feature>
<dbReference type="GO" id="GO:0005737">
    <property type="term" value="C:cytoplasm"/>
    <property type="evidence" value="ECO:0007669"/>
    <property type="project" value="UniProtKB-SubCell"/>
</dbReference>
<comment type="catalytic activity">
    <reaction evidence="9">
        <text>L-citrulline + L-aspartate + ATP = 2-(N(omega)-L-arginino)succinate + AMP + diphosphate + H(+)</text>
        <dbReference type="Rhea" id="RHEA:10932"/>
        <dbReference type="ChEBI" id="CHEBI:15378"/>
        <dbReference type="ChEBI" id="CHEBI:29991"/>
        <dbReference type="ChEBI" id="CHEBI:30616"/>
        <dbReference type="ChEBI" id="CHEBI:33019"/>
        <dbReference type="ChEBI" id="CHEBI:57472"/>
        <dbReference type="ChEBI" id="CHEBI:57743"/>
        <dbReference type="ChEBI" id="CHEBI:456215"/>
        <dbReference type="EC" id="6.3.4.5"/>
    </reaction>
</comment>
<dbReference type="PROSITE" id="PS00565">
    <property type="entry name" value="ARGININOSUCCIN_SYN_2"/>
    <property type="match status" value="1"/>
</dbReference>
<dbReference type="FunFam" id="3.40.50.620:FF:000019">
    <property type="entry name" value="Argininosuccinate synthase"/>
    <property type="match status" value="1"/>
</dbReference>
<feature type="binding site" evidence="9">
    <location>
        <position position="124"/>
    </location>
    <ligand>
        <name>L-citrulline</name>
        <dbReference type="ChEBI" id="CHEBI:57743"/>
    </ligand>
</feature>
<evidence type="ECO:0000256" key="9">
    <source>
        <dbReference type="HAMAP-Rule" id="MF_00005"/>
    </source>
</evidence>
<protein>
    <recommendedName>
        <fullName evidence="3 9">Argininosuccinate synthase</fullName>
        <ecNumber evidence="3 9">6.3.4.5</ecNumber>
    </recommendedName>
    <alternativeName>
        <fullName evidence="9">Citrulline--aspartate ligase</fullName>
    </alternativeName>
</protein>
<evidence type="ECO:0000256" key="3">
    <source>
        <dbReference type="ARBA" id="ARBA00012286"/>
    </source>
</evidence>
<keyword evidence="8 9" id="KW-0067">ATP-binding</keyword>
<evidence type="ECO:0000256" key="8">
    <source>
        <dbReference type="ARBA" id="ARBA00022840"/>
    </source>
</evidence>
<evidence type="ECO:0000256" key="7">
    <source>
        <dbReference type="ARBA" id="ARBA00022741"/>
    </source>
</evidence>
<sequence length="427" mass="46925">MKIVVAYSGGLDTSVLLLWLKEKYNAEIIAYCSDCGQGEELDGLEAKALSTGASKCYIDDQKEEFASDFIFPMFQANALYEGRYFLGTSIARPCITKGMIDVALKEGADAIAHGATGKGNDQVRFELSAAALAPDIKVIAPWRDAEFRKQFPGRAEMIAYAEANNIPVKASMKKPYSMDRNLLHISFEAGALEDVWHDATGEADKDMYVLSVSPENAPDQPQYLQLLFDKGNVIGLQTEGLAETIAELGDFSPLGEQDGYTLLTPYGIMRVLNALGGKHGIGRIDIVENRFVGMKSRGIYETPGGAILMAAHRDLETLVMDRELQLTRDTLIPKYAQLVYNGFWFAPEREAIQALVTESQKTVSGEVRVKLYKGNVMQAGRRSPHSMYSEAVATMEGGQEEAYNQDDATGFIALNALRLKANARQTK</sequence>
<feature type="binding site" evidence="9">
    <location>
        <position position="120"/>
    </location>
    <ligand>
        <name>L-aspartate</name>
        <dbReference type="ChEBI" id="CHEBI:29991"/>
    </ligand>
</feature>
<dbReference type="InterPro" id="IPR048267">
    <property type="entry name" value="Arginosuc_syn_N"/>
</dbReference>
<dbReference type="NCBIfam" id="TIGR00032">
    <property type="entry name" value="argG"/>
    <property type="match status" value="1"/>
</dbReference>
<dbReference type="EC" id="6.3.4.5" evidence="3 9"/>
<dbReference type="EMBL" id="JACHFD010000020">
    <property type="protein sequence ID" value="MBB5353089.1"/>
    <property type="molecule type" value="Genomic_DNA"/>
</dbReference>
<dbReference type="SUPFAM" id="SSF52402">
    <property type="entry name" value="Adenine nucleotide alpha hydrolases-like"/>
    <property type="match status" value="1"/>
</dbReference>
<feature type="binding site" evidence="9">
    <location>
        <position position="84"/>
    </location>
    <ligand>
        <name>L-citrulline</name>
        <dbReference type="ChEBI" id="CHEBI:57743"/>
    </ligand>
</feature>
<feature type="binding site" evidence="9">
    <location>
        <position position="186"/>
    </location>
    <ligand>
        <name>L-citrulline</name>
        <dbReference type="ChEBI" id="CHEBI:57743"/>
    </ligand>
</feature>
<keyword evidence="5 9" id="KW-0436">Ligase</keyword>
<dbReference type="UniPathway" id="UPA00068">
    <property type="reaction ID" value="UER00113"/>
</dbReference>
<dbReference type="InterPro" id="IPR048268">
    <property type="entry name" value="Arginosuc_syn_C"/>
</dbReference>
<dbReference type="GO" id="GO:0005524">
    <property type="term" value="F:ATP binding"/>
    <property type="evidence" value="ECO:0007669"/>
    <property type="project" value="UniProtKB-UniRule"/>
</dbReference>
<comment type="subcellular location">
    <subcellularLocation>
        <location evidence="9">Cytoplasm</location>
    </subcellularLocation>
</comment>
<evidence type="ECO:0000256" key="6">
    <source>
        <dbReference type="ARBA" id="ARBA00022605"/>
    </source>
</evidence>
<dbReference type="Pfam" id="PF20979">
    <property type="entry name" value="Arginosuc_syn_C"/>
    <property type="match status" value="1"/>
</dbReference>
<dbReference type="InterPro" id="IPR023434">
    <property type="entry name" value="Arginosuc_synth_type_1_subfam"/>
</dbReference>
<dbReference type="AlphaFoldDB" id="A0A840VGZ1"/>
<dbReference type="Proteomes" id="UP000557717">
    <property type="component" value="Unassembled WGS sequence"/>
</dbReference>
<evidence type="ECO:0000256" key="1">
    <source>
        <dbReference type="ARBA" id="ARBA00004967"/>
    </source>
</evidence>
<evidence type="ECO:0000259" key="10">
    <source>
        <dbReference type="Pfam" id="PF00764"/>
    </source>
</evidence>
<dbReference type="Gene3D" id="3.40.50.620">
    <property type="entry name" value="HUPs"/>
    <property type="match status" value="1"/>
</dbReference>
<comment type="caution">
    <text evidence="12">The sequence shown here is derived from an EMBL/GenBank/DDBJ whole genome shotgun (WGS) entry which is preliminary data.</text>
</comment>
<feature type="binding site" evidence="9">
    <location>
        <position position="121"/>
    </location>
    <ligand>
        <name>L-aspartate</name>
        <dbReference type="ChEBI" id="CHEBI:29991"/>
    </ligand>
</feature>
<evidence type="ECO:0000256" key="4">
    <source>
        <dbReference type="ARBA" id="ARBA00022571"/>
    </source>
</evidence>